<dbReference type="InterPro" id="IPR036513">
    <property type="entry name" value="STAS_dom_sf"/>
</dbReference>
<sequence length="131" mass="14484">MELTEAVDPETEDRVERDLVRRLRARDVEVVVIDVRTPLVTTTALHLLMRLRESALAQGAALCVVARHPLARRVFRAAGLSRALRVSATMGGTQAVARGCPRPDDRPDASRGAARRARTRPSRHPGRHSPR</sequence>
<dbReference type="Pfam" id="PF01740">
    <property type="entry name" value="STAS"/>
    <property type="match status" value="1"/>
</dbReference>
<protein>
    <submittedName>
        <fullName evidence="3">Anti-anti-sigma regulatory factor (Antagonist of anti-sigma factor)</fullName>
    </submittedName>
</protein>
<dbReference type="AlphaFoldDB" id="A0A1M7LQC2"/>
<evidence type="ECO:0000313" key="3">
    <source>
        <dbReference type="EMBL" id="SHM80379.1"/>
    </source>
</evidence>
<dbReference type="SUPFAM" id="SSF52091">
    <property type="entry name" value="SpoIIaa-like"/>
    <property type="match status" value="1"/>
</dbReference>
<name>A0A1M7LQC2_9ACTN</name>
<dbReference type="STRING" id="310782.SAMN05216499_114134"/>
<feature type="compositionally biased region" description="Basic residues" evidence="1">
    <location>
        <begin position="113"/>
        <end position="131"/>
    </location>
</feature>
<evidence type="ECO:0000259" key="2">
    <source>
        <dbReference type="Pfam" id="PF01740"/>
    </source>
</evidence>
<reference evidence="3 4" key="1">
    <citation type="submission" date="2016-11" db="EMBL/GenBank/DDBJ databases">
        <authorList>
            <person name="Jaros S."/>
            <person name="Januszkiewicz K."/>
            <person name="Wedrychowicz H."/>
        </authorList>
    </citation>
    <scope>NUCLEOTIDE SEQUENCE [LARGE SCALE GENOMIC DNA]</scope>
    <source>
        <strain evidence="3 4">CGMCC 4.2025</strain>
    </source>
</reference>
<gene>
    <name evidence="3" type="ORF">SAMN05216499_114134</name>
</gene>
<dbReference type="Proteomes" id="UP000184111">
    <property type="component" value="Unassembled WGS sequence"/>
</dbReference>
<dbReference type="EMBL" id="FRBI01000014">
    <property type="protein sequence ID" value="SHM80379.1"/>
    <property type="molecule type" value="Genomic_DNA"/>
</dbReference>
<feature type="region of interest" description="Disordered" evidence="1">
    <location>
        <begin position="88"/>
        <end position="131"/>
    </location>
</feature>
<evidence type="ECO:0000313" key="4">
    <source>
        <dbReference type="Proteomes" id="UP000184111"/>
    </source>
</evidence>
<dbReference type="Gene3D" id="3.30.750.24">
    <property type="entry name" value="STAS domain"/>
    <property type="match status" value="1"/>
</dbReference>
<evidence type="ECO:0000256" key="1">
    <source>
        <dbReference type="SAM" id="MobiDB-lite"/>
    </source>
</evidence>
<feature type="domain" description="STAS" evidence="2">
    <location>
        <begin position="3"/>
        <end position="89"/>
    </location>
</feature>
<proteinExistence type="predicted"/>
<accession>A0A1M7LQC2</accession>
<organism evidence="3 4">
    <name type="scientific">Actinacidiphila paucisporea</name>
    <dbReference type="NCBI Taxonomy" id="310782"/>
    <lineage>
        <taxon>Bacteria</taxon>
        <taxon>Bacillati</taxon>
        <taxon>Actinomycetota</taxon>
        <taxon>Actinomycetes</taxon>
        <taxon>Kitasatosporales</taxon>
        <taxon>Streptomycetaceae</taxon>
        <taxon>Actinacidiphila</taxon>
    </lineage>
</organism>
<dbReference type="InterPro" id="IPR002645">
    <property type="entry name" value="STAS_dom"/>
</dbReference>
<keyword evidence="4" id="KW-1185">Reference proteome</keyword>